<comment type="caution">
    <text evidence="2">The sequence shown here is derived from an EMBL/GenBank/DDBJ whole genome shotgun (WGS) entry which is preliminary data.</text>
</comment>
<accession>A0A927WA84</accession>
<organism evidence="2 3">
    <name type="scientific">Clostridium sulfidigenes</name>
    <dbReference type="NCBI Taxonomy" id="318464"/>
    <lineage>
        <taxon>Bacteria</taxon>
        <taxon>Bacillati</taxon>
        <taxon>Bacillota</taxon>
        <taxon>Clostridia</taxon>
        <taxon>Eubacteriales</taxon>
        <taxon>Clostridiaceae</taxon>
        <taxon>Clostridium</taxon>
    </lineage>
</organism>
<name>A0A927WA84_9CLOT</name>
<evidence type="ECO:0000256" key="1">
    <source>
        <dbReference type="SAM" id="MobiDB-lite"/>
    </source>
</evidence>
<sequence>MAYHSVKSNSKNSENKLIGTSLTDKNEPIENIKPIQKFNNIEGCRVGVLAYCTMLTGIYGAQNLVDALICYTANYSSAQKSD</sequence>
<gene>
    <name evidence="2" type="ORF">E7215_13360</name>
</gene>
<feature type="region of interest" description="Disordered" evidence="1">
    <location>
        <begin position="1"/>
        <end position="20"/>
    </location>
</feature>
<proteinExistence type="predicted"/>
<protein>
    <submittedName>
        <fullName evidence="2">Uncharacterized protein</fullName>
    </submittedName>
</protein>
<dbReference type="EMBL" id="SVCM01000152">
    <property type="protein sequence ID" value="MBE6061144.1"/>
    <property type="molecule type" value="Genomic_DNA"/>
</dbReference>
<dbReference type="Proteomes" id="UP000768462">
    <property type="component" value="Unassembled WGS sequence"/>
</dbReference>
<feature type="compositionally biased region" description="Low complexity" evidence="1">
    <location>
        <begin position="7"/>
        <end position="16"/>
    </location>
</feature>
<reference evidence="2" key="1">
    <citation type="submission" date="2019-04" db="EMBL/GenBank/DDBJ databases">
        <title>Evolution of Biomass-Degrading Anaerobic Consortia Revealed by Metagenomics.</title>
        <authorList>
            <person name="Peng X."/>
        </authorList>
    </citation>
    <scope>NUCLEOTIDE SEQUENCE</scope>
    <source>
        <strain evidence="2">SIG254</strain>
    </source>
</reference>
<evidence type="ECO:0000313" key="2">
    <source>
        <dbReference type="EMBL" id="MBE6061144.1"/>
    </source>
</evidence>
<dbReference type="AlphaFoldDB" id="A0A927WA84"/>
<evidence type="ECO:0000313" key="3">
    <source>
        <dbReference type="Proteomes" id="UP000768462"/>
    </source>
</evidence>